<evidence type="ECO:0008006" key="3">
    <source>
        <dbReference type="Google" id="ProtNLM"/>
    </source>
</evidence>
<name>A0A6N4W7W4_9MYCO</name>
<gene>
    <name evidence="1" type="ORF">MANY_24660</name>
</gene>
<dbReference type="RefSeq" id="WP_163804490.1">
    <property type="nucleotide sequence ID" value="NZ_AP022620.1"/>
</dbReference>
<dbReference type="KEGG" id="many:MANY_24660"/>
<proteinExistence type="predicted"/>
<dbReference type="EMBL" id="AP022620">
    <property type="protein sequence ID" value="BBZ77129.1"/>
    <property type="molecule type" value="Genomic_DNA"/>
</dbReference>
<organism evidence="1 2">
    <name type="scientific">Mycolicibacterium anyangense</name>
    <dbReference type="NCBI Taxonomy" id="1431246"/>
    <lineage>
        <taxon>Bacteria</taxon>
        <taxon>Bacillati</taxon>
        <taxon>Actinomycetota</taxon>
        <taxon>Actinomycetes</taxon>
        <taxon>Mycobacteriales</taxon>
        <taxon>Mycobacteriaceae</taxon>
        <taxon>Mycolicibacterium</taxon>
    </lineage>
</organism>
<dbReference type="Proteomes" id="UP000467249">
    <property type="component" value="Chromosome"/>
</dbReference>
<reference evidence="1 2" key="1">
    <citation type="journal article" date="2019" name="Emerg. Microbes Infect.">
        <title>Comprehensive subspecies identification of 175 nontuberculous mycobacteria species based on 7547 genomic profiles.</title>
        <authorList>
            <person name="Matsumoto Y."/>
            <person name="Kinjo T."/>
            <person name="Motooka D."/>
            <person name="Nabeya D."/>
            <person name="Jung N."/>
            <person name="Uechi K."/>
            <person name="Horii T."/>
            <person name="Iida T."/>
            <person name="Fujita J."/>
            <person name="Nakamura S."/>
        </authorList>
    </citation>
    <scope>NUCLEOTIDE SEQUENCE [LARGE SCALE GENOMIC DNA]</scope>
    <source>
        <strain evidence="1 2">JCM 30275</strain>
    </source>
</reference>
<accession>A0A6N4W7W4</accession>
<protein>
    <recommendedName>
        <fullName evidence="3">AMP-dependent synthetase/ligase domain-containing protein</fullName>
    </recommendedName>
</protein>
<evidence type="ECO:0000313" key="2">
    <source>
        <dbReference type="Proteomes" id="UP000467249"/>
    </source>
</evidence>
<sequence>MTQQSSIARAAKLERPGIAWIGRFHVDGEAVDFTVGEADLERDSQWAASLMRQYGVCAGEHILITSRPSESPWLDAFRDGARLIGAVHSNGESWGWDARRSEMYIRRLNTVLIIGLSAETIDGISQMTDAAERLSSVRKILARQEAVGPLQELGVEADSYRQIGPVLAVSAPGGGLRYNESEWIVESIDGQLVVSTVGPRATKFVRQPTGITGSVVMSAEGARILLTGNG</sequence>
<dbReference type="AlphaFoldDB" id="A0A6N4W7W4"/>
<keyword evidence="2" id="KW-1185">Reference proteome</keyword>
<evidence type="ECO:0000313" key="1">
    <source>
        <dbReference type="EMBL" id="BBZ77129.1"/>
    </source>
</evidence>